<feature type="non-terminal residue" evidence="2">
    <location>
        <position position="1"/>
    </location>
</feature>
<reference evidence="3" key="1">
    <citation type="submission" date="2022-10" db="EMBL/GenBank/DDBJ databases">
        <title>Genome assembly of Pristionchus species.</title>
        <authorList>
            <person name="Yoshida K."/>
            <person name="Sommer R.J."/>
        </authorList>
    </citation>
    <scope>NUCLEOTIDE SEQUENCE [LARGE SCALE GENOMIC DNA]</scope>
    <source>
        <strain evidence="3">RS5460</strain>
    </source>
</reference>
<name>A0AAN4ZG24_9BILA</name>
<evidence type="ECO:0000313" key="2">
    <source>
        <dbReference type="EMBL" id="GMR37242.1"/>
    </source>
</evidence>
<feature type="compositionally biased region" description="Basic and acidic residues" evidence="1">
    <location>
        <begin position="1"/>
        <end position="17"/>
    </location>
</feature>
<comment type="caution">
    <text evidence="2">The sequence shown here is derived from an EMBL/GenBank/DDBJ whole genome shotgun (WGS) entry which is preliminary data.</text>
</comment>
<feature type="region of interest" description="Disordered" evidence="1">
    <location>
        <begin position="1"/>
        <end position="23"/>
    </location>
</feature>
<sequence>ENETTEKERRGDQHLHPELASTSHRNVVEEQGVFILELSFHVEFSQFPFGSVQNSQVIGKCSSQCQFGFFVNGKEEAKSALLLVEWKISYLEFTDVRDSVCSICDY</sequence>
<proteinExistence type="predicted"/>
<gene>
    <name evidence="2" type="ORF">PMAYCL1PPCAC_07437</name>
</gene>
<dbReference type="Proteomes" id="UP001328107">
    <property type="component" value="Unassembled WGS sequence"/>
</dbReference>
<dbReference type="AlphaFoldDB" id="A0AAN4ZG24"/>
<organism evidence="2 3">
    <name type="scientific">Pristionchus mayeri</name>
    <dbReference type="NCBI Taxonomy" id="1317129"/>
    <lineage>
        <taxon>Eukaryota</taxon>
        <taxon>Metazoa</taxon>
        <taxon>Ecdysozoa</taxon>
        <taxon>Nematoda</taxon>
        <taxon>Chromadorea</taxon>
        <taxon>Rhabditida</taxon>
        <taxon>Rhabditina</taxon>
        <taxon>Diplogasteromorpha</taxon>
        <taxon>Diplogasteroidea</taxon>
        <taxon>Neodiplogasteridae</taxon>
        <taxon>Pristionchus</taxon>
    </lineage>
</organism>
<keyword evidence="3" id="KW-1185">Reference proteome</keyword>
<protein>
    <submittedName>
        <fullName evidence="2">Uncharacterized protein</fullName>
    </submittedName>
</protein>
<accession>A0AAN4ZG24</accession>
<evidence type="ECO:0000256" key="1">
    <source>
        <dbReference type="SAM" id="MobiDB-lite"/>
    </source>
</evidence>
<dbReference type="EMBL" id="BTRK01000002">
    <property type="protein sequence ID" value="GMR37242.1"/>
    <property type="molecule type" value="Genomic_DNA"/>
</dbReference>
<evidence type="ECO:0000313" key="3">
    <source>
        <dbReference type="Proteomes" id="UP001328107"/>
    </source>
</evidence>
<feature type="non-terminal residue" evidence="2">
    <location>
        <position position="106"/>
    </location>
</feature>